<comment type="caution">
    <text evidence="2">The sequence shown here is derived from an EMBL/GenBank/DDBJ whole genome shotgun (WGS) entry which is preliminary data.</text>
</comment>
<evidence type="ECO:0000313" key="2">
    <source>
        <dbReference type="EMBL" id="PKA68112.1"/>
    </source>
</evidence>
<gene>
    <name evidence="2" type="ORF">ATI02_0856</name>
</gene>
<accession>A0ABX4PSV0</accession>
<evidence type="ECO:0000256" key="1">
    <source>
        <dbReference type="ARBA" id="ARBA00009964"/>
    </source>
</evidence>
<dbReference type="SUPFAM" id="SSF46689">
    <property type="entry name" value="Homeodomain-like"/>
    <property type="match status" value="1"/>
</dbReference>
<comment type="similarity">
    <text evidence="1">Belongs to the transposase 8 family.</text>
</comment>
<dbReference type="RefSeq" id="WP_100845513.1">
    <property type="nucleotide sequence ID" value="NZ_PHHE01000001.1"/>
</dbReference>
<protein>
    <submittedName>
        <fullName evidence="2">Transposase</fullName>
    </submittedName>
</protein>
<dbReference type="EMBL" id="PHHE01000001">
    <property type="protein sequence ID" value="PKA68112.1"/>
    <property type="molecule type" value="Genomic_DNA"/>
</dbReference>
<dbReference type="Proteomes" id="UP000232455">
    <property type="component" value="Unassembled WGS sequence"/>
</dbReference>
<proteinExistence type="inferred from homology"/>
<evidence type="ECO:0000313" key="3">
    <source>
        <dbReference type="Proteomes" id="UP000232455"/>
    </source>
</evidence>
<keyword evidence="3" id="KW-1185">Reference proteome</keyword>
<organism evidence="2 3">
    <name type="scientific">Pseudomonas baetica</name>
    <dbReference type="NCBI Taxonomy" id="674054"/>
    <lineage>
        <taxon>Bacteria</taxon>
        <taxon>Pseudomonadati</taxon>
        <taxon>Pseudomonadota</taxon>
        <taxon>Gammaproteobacteria</taxon>
        <taxon>Pseudomonadales</taxon>
        <taxon>Pseudomonadaceae</taxon>
        <taxon>Pseudomonas</taxon>
    </lineage>
</organism>
<sequence length="105" mass="11548">MRQRSSYPKSFKAQVVQECLQPGATISGVAISHGINANVIRKWMPLYRDQPPAVLPAFIPVKSTPKRPTETAAVIDLPFGDQSITVKWPTSDPEGCARFVRGLTQ</sequence>
<dbReference type="InterPro" id="IPR009057">
    <property type="entry name" value="Homeodomain-like_sf"/>
</dbReference>
<dbReference type="NCBIfam" id="NF047595">
    <property type="entry name" value="IS66_ISRel24_TnpA"/>
    <property type="match status" value="1"/>
</dbReference>
<reference evidence="2 3" key="1">
    <citation type="submission" date="2017-11" db="EMBL/GenBank/DDBJ databases">
        <title>Genome sequencing of a diverse group of Pseudomonas species.</title>
        <authorList>
            <person name="Loper J."/>
        </authorList>
    </citation>
    <scope>NUCLEOTIDE SEQUENCE [LARGE SCALE GENOMIC DNA]</scope>
    <source>
        <strain evidence="2 3">LMG 25716</strain>
    </source>
</reference>
<dbReference type="Pfam" id="PF01527">
    <property type="entry name" value="HTH_Tnp_1"/>
    <property type="match status" value="1"/>
</dbReference>
<name>A0ABX4PSV0_9PSED</name>
<dbReference type="InterPro" id="IPR002514">
    <property type="entry name" value="Transposase_8"/>
</dbReference>